<keyword evidence="1" id="KW-0805">Transcription regulation</keyword>
<dbReference type="InterPro" id="IPR039422">
    <property type="entry name" value="MarR/SlyA-like"/>
</dbReference>
<evidence type="ECO:0000313" key="5">
    <source>
        <dbReference type="EMBL" id="GFJ81308.1"/>
    </source>
</evidence>
<comment type="caution">
    <text evidence="5">The sequence shown here is derived from an EMBL/GenBank/DDBJ whole genome shotgun (WGS) entry which is preliminary data.</text>
</comment>
<dbReference type="AlphaFoldDB" id="A0A6V8KG05"/>
<reference evidence="5 6" key="1">
    <citation type="submission" date="2020-03" db="EMBL/GenBank/DDBJ databases">
        <title>Whole genome shotgun sequence of Phytohabitans houttuyneae NBRC 108639.</title>
        <authorList>
            <person name="Komaki H."/>
            <person name="Tamura T."/>
        </authorList>
    </citation>
    <scope>NUCLEOTIDE SEQUENCE [LARGE SCALE GENOMIC DNA]</scope>
    <source>
        <strain evidence="5 6">NBRC 108639</strain>
    </source>
</reference>
<keyword evidence="3" id="KW-0804">Transcription</keyword>
<evidence type="ECO:0000256" key="1">
    <source>
        <dbReference type="ARBA" id="ARBA00023015"/>
    </source>
</evidence>
<keyword evidence="2" id="KW-0238">DNA-binding</keyword>
<organism evidence="5 6">
    <name type="scientific">Phytohabitans houttuyneae</name>
    <dbReference type="NCBI Taxonomy" id="1076126"/>
    <lineage>
        <taxon>Bacteria</taxon>
        <taxon>Bacillati</taxon>
        <taxon>Actinomycetota</taxon>
        <taxon>Actinomycetes</taxon>
        <taxon>Micromonosporales</taxon>
        <taxon>Micromonosporaceae</taxon>
    </lineage>
</organism>
<dbReference type="InterPro" id="IPR036388">
    <property type="entry name" value="WH-like_DNA-bd_sf"/>
</dbReference>
<feature type="domain" description="HTH marR-type" evidence="4">
    <location>
        <begin position="7"/>
        <end position="146"/>
    </location>
</feature>
<dbReference type="PANTHER" id="PTHR33164">
    <property type="entry name" value="TRANSCRIPTIONAL REGULATOR, MARR FAMILY"/>
    <property type="match status" value="1"/>
</dbReference>
<dbReference type="GO" id="GO:0006950">
    <property type="term" value="P:response to stress"/>
    <property type="evidence" value="ECO:0007669"/>
    <property type="project" value="TreeGrafter"/>
</dbReference>
<dbReference type="EMBL" id="BLPF01000002">
    <property type="protein sequence ID" value="GFJ81308.1"/>
    <property type="molecule type" value="Genomic_DNA"/>
</dbReference>
<dbReference type="PANTHER" id="PTHR33164:SF64">
    <property type="entry name" value="TRANSCRIPTIONAL REGULATOR SLYA"/>
    <property type="match status" value="1"/>
</dbReference>
<dbReference type="Gene3D" id="1.10.10.10">
    <property type="entry name" value="Winged helix-like DNA-binding domain superfamily/Winged helix DNA-binding domain"/>
    <property type="match status" value="1"/>
</dbReference>
<dbReference type="SMART" id="SM00347">
    <property type="entry name" value="HTH_MARR"/>
    <property type="match status" value="1"/>
</dbReference>
<proteinExistence type="predicted"/>
<dbReference type="GO" id="GO:0003700">
    <property type="term" value="F:DNA-binding transcription factor activity"/>
    <property type="evidence" value="ECO:0007669"/>
    <property type="project" value="InterPro"/>
</dbReference>
<evidence type="ECO:0000313" key="6">
    <source>
        <dbReference type="Proteomes" id="UP000482800"/>
    </source>
</evidence>
<reference evidence="5 6" key="2">
    <citation type="submission" date="2020-03" db="EMBL/GenBank/DDBJ databases">
        <authorList>
            <person name="Ichikawa N."/>
            <person name="Kimura A."/>
            <person name="Kitahashi Y."/>
            <person name="Uohara A."/>
        </authorList>
    </citation>
    <scope>NUCLEOTIDE SEQUENCE [LARGE SCALE GENOMIC DNA]</scope>
    <source>
        <strain evidence="5 6">NBRC 108639</strain>
    </source>
</reference>
<name>A0A6V8KG05_9ACTN</name>
<accession>A0A6V8KG05</accession>
<dbReference type="InterPro" id="IPR000835">
    <property type="entry name" value="HTH_MarR-typ"/>
</dbReference>
<sequence>MDQARGSANVGYLVWRLSNRWRAATDRLLADHGLTHAQYAALASLHGLSVGGTRPSQRELADFTGLEPVYISKLVRSLEQSGFITRAVHPADTRAIELSLTDRGREVVAAAMPKVQEQVDRFTQPLGGTGGAGTQRLIATLQKLLDHEPSA</sequence>
<dbReference type="RefSeq" id="WP_173060314.1">
    <property type="nucleotide sequence ID" value="NZ_BAABGO010000019.1"/>
</dbReference>
<protein>
    <submittedName>
        <fullName evidence="5">MarR family transcriptional regulator</fullName>
    </submittedName>
</protein>
<gene>
    <name evidence="5" type="ORF">Phou_054880</name>
</gene>
<evidence type="ECO:0000259" key="4">
    <source>
        <dbReference type="PROSITE" id="PS50995"/>
    </source>
</evidence>
<dbReference type="Proteomes" id="UP000482800">
    <property type="component" value="Unassembled WGS sequence"/>
</dbReference>
<dbReference type="InterPro" id="IPR036390">
    <property type="entry name" value="WH_DNA-bd_sf"/>
</dbReference>
<dbReference type="PROSITE" id="PS50995">
    <property type="entry name" value="HTH_MARR_2"/>
    <property type="match status" value="1"/>
</dbReference>
<evidence type="ECO:0000256" key="2">
    <source>
        <dbReference type="ARBA" id="ARBA00023125"/>
    </source>
</evidence>
<dbReference type="SUPFAM" id="SSF46785">
    <property type="entry name" value="Winged helix' DNA-binding domain"/>
    <property type="match status" value="1"/>
</dbReference>
<dbReference type="Pfam" id="PF12802">
    <property type="entry name" value="MarR_2"/>
    <property type="match status" value="1"/>
</dbReference>
<evidence type="ECO:0000256" key="3">
    <source>
        <dbReference type="ARBA" id="ARBA00023163"/>
    </source>
</evidence>
<dbReference type="GO" id="GO:0003677">
    <property type="term" value="F:DNA binding"/>
    <property type="evidence" value="ECO:0007669"/>
    <property type="project" value="UniProtKB-KW"/>
</dbReference>
<keyword evidence="6" id="KW-1185">Reference proteome</keyword>